<dbReference type="Pfam" id="PF24553">
    <property type="entry name" value="Rv0428c_C"/>
    <property type="match status" value="1"/>
</dbReference>
<keyword evidence="2" id="KW-0808">Transferase</keyword>
<dbReference type="PANTHER" id="PTHR43072">
    <property type="entry name" value="N-ACETYLTRANSFERASE"/>
    <property type="match status" value="1"/>
</dbReference>
<dbReference type="KEGG" id="pmet:G4Y79_03480"/>
<dbReference type="RefSeq" id="WP_195171522.1">
    <property type="nucleotide sequence ID" value="NZ_CP062983.1"/>
</dbReference>
<proteinExistence type="predicted"/>
<dbReference type="InterPro" id="IPR056935">
    <property type="entry name" value="Rv0428c-like_C"/>
</dbReference>
<name>A0A7S8EAL8_9CHLR</name>
<dbReference type="AlphaFoldDB" id="A0A7S8EAL8"/>
<organism evidence="2 3">
    <name type="scientific">Phototrophicus methaneseepsis</name>
    <dbReference type="NCBI Taxonomy" id="2710758"/>
    <lineage>
        <taxon>Bacteria</taxon>
        <taxon>Bacillati</taxon>
        <taxon>Chloroflexota</taxon>
        <taxon>Candidatus Thermofontia</taxon>
        <taxon>Phototrophicales</taxon>
        <taxon>Phototrophicaceae</taxon>
        <taxon>Phototrophicus</taxon>
    </lineage>
</organism>
<gene>
    <name evidence="2" type="ORF">G4Y79_03480</name>
</gene>
<feature type="domain" description="N-acetyltransferase" evidence="1">
    <location>
        <begin position="118"/>
        <end position="254"/>
    </location>
</feature>
<dbReference type="PROSITE" id="PS51186">
    <property type="entry name" value="GNAT"/>
    <property type="match status" value="1"/>
</dbReference>
<evidence type="ECO:0000259" key="1">
    <source>
        <dbReference type="PROSITE" id="PS51186"/>
    </source>
</evidence>
<evidence type="ECO:0000313" key="3">
    <source>
        <dbReference type="Proteomes" id="UP000594468"/>
    </source>
</evidence>
<dbReference type="CDD" id="cd04301">
    <property type="entry name" value="NAT_SF"/>
    <property type="match status" value="1"/>
</dbReference>
<dbReference type="InterPro" id="IPR000182">
    <property type="entry name" value="GNAT_dom"/>
</dbReference>
<protein>
    <submittedName>
        <fullName evidence="2">GNAT family N-acetyltransferase</fullName>
    </submittedName>
</protein>
<dbReference type="EMBL" id="CP062983">
    <property type="protein sequence ID" value="QPC83455.1"/>
    <property type="molecule type" value="Genomic_DNA"/>
</dbReference>
<dbReference type="Proteomes" id="UP000594468">
    <property type="component" value="Chromosome"/>
</dbReference>
<dbReference type="InterPro" id="IPR016181">
    <property type="entry name" value="Acyl_CoA_acyltransferase"/>
</dbReference>
<dbReference type="SUPFAM" id="SSF55729">
    <property type="entry name" value="Acyl-CoA N-acyltransferases (Nat)"/>
    <property type="match status" value="1"/>
</dbReference>
<dbReference type="GO" id="GO:0016747">
    <property type="term" value="F:acyltransferase activity, transferring groups other than amino-acyl groups"/>
    <property type="evidence" value="ECO:0007669"/>
    <property type="project" value="InterPro"/>
</dbReference>
<accession>A0A7S8EAL8</accession>
<dbReference type="Gene3D" id="3.40.630.30">
    <property type="match status" value="1"/>
</dbReference>
<keyword evidence="3" id="KW-1185">Reference proteome</keyword>
<reference evidence="2 3" key="1">
    <citation type="submission" date="2020-02" db="EMBL/GenBank/DDBJ databases">
        <authorList>
            <person name="Zheng R.K."/>
            <person name="Sun C.M."/>
        </authorList>
    </citation>
    <scope>NUCLEOTIDE SEQUENCE [LARGE SCALE GENOMIC DNA]</scope>
    <source>
        <strain evidence="3">rifampicinis</strain>
    </source>
</reference>
<evidence type="ECO:0000313" key="2">
    <source>
        <dbReference type="EMBL" id="QPC83455.1"/>
    </source>
</evidence>
<sequence length="256" mass="28900">MLDKALVLQLEHLAFRAMPALKTEDYDGWLLRFADGYTGRANSVNPLEGGDMDLHTKIDYCEARYDQEGMATLFRLTDIYQPVELEEELIKRGYQRRIDAPVGIYTAPVTVSPITINTTIKTFSQPEMNWLQPYTMLAGTPSRAVPTLQNMLNRIEDETCFAIIQQGEETLAAGMGVYKDGWVGVFNIVVGSRHRRQGLGRALVQSLLNWGAQGGAENAYLQVVLSNEPALALYSQLGFSPLYRYWYRLKIHSDQL</sequence>